<evidence type="ECO:0000256" key="1">
    <source>
        <dbReference type="PIRSR" id="PIRSR613078-1"/>
    </source>
</evidence>
<dbReference type="Pfam" id="PF00300">
    <property type="entry name" value="His_Phos_1"/>
    <property type="match status" value="1"/>
</dbReference>
<dbReference type="SUPFAM" id="SSF53254">
    <property type="entry name" value="Phosphoglycerate mutase-like"/>
    <property type="match status" value="1"/>
</dbReference>
<evidence type="ECO:0000313" key="4">
    <source>
        <dbReference type="Proteomes" id="UP000317371"/>
    </source>
</evidence>
<dbReference type="Gene3D" id="3.40.50.1240">
    <property type="entry name" value="Phosphoglycerate mutase-like"/>
    <property type="match status" value="1"/>
</dbReference>
<dbReference type="PANTHER" id="PTHR48100">
    <property type="entry name" value="BROAD-SPECIFICITY PHOSPHATASE YOR283W-RELATED"/>
    <property type="match status" value="1"/>
</dbReference>
<dbReference type="GO" id="GO:0016791">
    <property type="term" value="F:phosphatase activity"/>
    <property type="evidence" value="ECO:0007669"/>
    <property type="project" value="TreeGrafter"/>
</dbReference>
<feature type="binding site" evidence="2">
    <location>
        <position position="63"/>
    </location>
    <ligand>
        <name>substrate</name>
    </ligand>
</feature>
<dbReference type="GO" id="GO:0005737">
    <property type="term" value="C:cytoplasm"/>
    <property type="evidence" value="ECO:0007669"/>
    <property type="project" value="TreeGrafter"/>
</dbReference>
<gene>
    <name evidence="3" type="ORF">FKZ61_04965</name>
</gene>
<dbReference type="InterPro" id="IPR022492">
    <property type="entry name" value="Phosphomutase_MSMEG4193_put"/>
</dbReference>
<protein>
    <submittedName>
        <fullName evidence="3">MSMEG_4193 family putative phosphomutase</fullName>
    </submittedName>
</protein>
<feature type="active site" description="Proton donor/acceptor" evidence="1">
    <location>
        <position position="87"/>
    </location>
</feature>
<proteinExistence type="predicted"/>
<sequence length="224" mass="24995">MREPTTYILLIRHGENDWVGSNRLAGRTPGVHLNERGRQQVQQLIELLSRQPVSAIYSSPLERCLETAQPVAEALGLPVITEEAVQEVDYGDWQGGELKALSQTPEWSLVQHHPSSFRFPGGESLREVQFRAVTAIERMRERHPNQLVAVFSHGDVIRTSLAHYMGTPLDLFQRIGIGTASISGLAFHGARPMVLFVNYHAELPRLEFKSEEATQEAEHAAANA</sequence>
<name>A0A540VLI4_9CHLR</name>
<dbReference type="AlphaFoldDB" id="A0A540VLI4"/>
<dbReference type="InParanoid" id="A0A540VLI4"/>
<dbReference type="InterPro" id="IPR029033">
    <property type="entry name" value="His_PPase_superfam"/>
</dbReference>
<dbReference type="CDD" id="cd07067">
    <property type="entry name" value="HP_PGM_like"/>
    <property type="match status" value="1"/>
</dbReference>
<evidence type="ECO:0000313" key="3">
    <source>
        <dbReference type="EMBL" id="TQE96993.1"/>
    </source>
</evidence>
<dbReference type="InterPro" id="IPR050275">
    <property type="entry name" value="PGM_Phosphatase"/>
</dbReference>
<organism evidence="3 4">
    <name type="scientific">Litorilinea aerophila</name>
    <dbReference type="NCBI Taxonomy" id="1204385"/>
    <lineage>
        <taxon>Bacteria</taxon>
        <taxon>Bacillati</taxon>
        <taxon>Chloroflexota</taxon>
        <taxon>Caldilineae</taxon>
        <taxon>Caldilineales</taxon>
        <taxon>Caldilineaceae</taxon>
        <taxon>Litorilinea</taxon>
    </lineage>
</organism>
<dbReference type="Proteomes" id="UP000317371">
    <property type="component" value="Unassembled WGS sequence"/>
</dbReference>
<dbReference type="SMART" id="SM00855">
    <property type="entry name" value="PGAM"/>
    <property type="match status" value="1"/>
</dbReference>
<feature type="active site" description="Tele-phosphohistidine intermediate" evidence="1">
    <location>
        <position position="13"/>
    </location>
</feature>
<feature type="binding site" evidence="2">
    <location>
        <begin position="87"/>
        <end position="90"/>
    </location>
    <ligand>
        <name>substrate</name>
    </ligand>
</feature>
<dbReference type="InterPro" id="IPR013078">
    <property type="entry name" value="His_Pase_superF_clade-1"/>
</dbReference>
<comment type="caution">
    <text evidence="3">The sequence shown here is derived from an EMBL/GenBank/DDBJ whole genome shotgun (WGS) entry which is preliminary data.</text>
</comment>
<reference evidence="3 4" key="1">
    <citation type="submission" date="2019-06" db="EMBL/GenBank/DDBJ databases">
        <title>Genome sequence of Litorilinea aerophila BAA-2444.</title>
        <authorList>
            <person name="Maclea K.S."/>
            <person name="Maurais E.G."/>
            <person name="Iannazzi L.C."/>
        </authorList>
    </citation>
    <scope>NUCLEOTIDE SEQUENCE [LARGE SCALE GENOMIC DNA]</scope>
    <source>
        <strain evidence="3 4">ATCC BAA-2444</strain>
    </source>
</reference>
<dbReference type="RefSeq" id="WP_141608978.1">
    <property type="nucleotide sequence ID" value="NZ_VIGC02000005.1"/>
</dbReference>
<dbReference type="OrthoDB" id="9782128at2"/>
<dbReference type="EMBL" id="VIGC01000005">
    <property type="protein sequence ID" value="TQE96993.1"/>
    <property type="molecule type" value="Genomic_DNA"/>
</dbReference>
<dbReference type="NCBIfam" id="TIGR03848">
    <property type="entry name" value="MSMEG_4193"/>
    <property type="match status" value="1"/>
</dbReference>
<dbReference type="FunCoup" id="A0A540VLI4">
    <property type="interactions" value="379"/>
</dbReference>
<dbReference type="PANTHER" id="PTHR48100:SF59">
    <property type="entry name" value="ADENOSYLCOBALAMIN_ALPHA-RIBAZOLE PHOSPHATASE"/>
    <property type="match status" value="1"/>
</dbReference>
<evidence type="ECO:0000256" key="2">
    <source>
        <dbReference type="PIRSR" id="PIRSR613078-2"/>
    </source>
</evidence>
<keyword evidence="4" id="KW-1185">Reference proteome</keyword>
<accession>A0A540VLI4</accession>